<protein>
    <submittedName>
        <fullName evidence="2">Uncharacterized protein</fullName>
    </submittedName>
</protein>
<name>A0ABR7T7D0_HELCL</name>
<dbReference type="Proteomes" id="UP000617402">
    <property type="component" value="Unassembled WGS sequence"/>
</dbReference>
<proteinExistence type="predicted"/>
<comment type="caution">
    <text evidence="2">The sequence shown here is derived from an EMBL/GenBank/DDBJ whole genome shotgun (WGS) entry which is preliminary data.</text>
</comment>
<organism evidence="2 3">
    <name type="scientific">Heliobacterium chlorum</name>
    <dbReference type="NCBI Taxonomy" id="2698"/>
    <lineage>
        <taxon>Bacteria</taxon>
        <taxon>Bacillati</taxon>
        <taxon>Bacillota</taxon>
        <taxon>Clostridia</taxon>
        <taxon>Eubacteriales</taxon>
        <taxon>Heliobacteriaceae</taxon>
        <taxon>Heliobacterium</taxon>
    </lineage>
</organism>
<evidence type="ECO:0000313" key="3">
    <source>
        <dbReference type="Proteomes" id="UP000617402"/>
    </source>
</evidence>
<feature type="region of interest" description="Disordered" evidence="1">
    <location>
        <begin position="186"/>
        <end position="214"/>
    </location>
</feature>
<dbReference type="RefSeq" id="WP_188042092.1">
    <property type="nucleotide sequence ID" value="NZ_JACVHF010000065.1"/>
</dbReference>
<keyword evidence="3" id="KW-1185">Reference proteome</keyword>
<accession>A0ABR7T7D0</accession>
<evidence type="ECO:0000313" key="2">
    <source>
        <dbReference type="EMBL" id="MBC9786674.1"/>
    </source>
</evidence>
<sequence length="214" mass="24797">MSSIVHDRYRMDNRTVEQFAEDIHYGAKVERKIIDAYVAHYEKKYGERLSIMDSGCDNSGKLLSRKNVSTKADYQLNGKPVEVKFNNEWLFRFRLKEDQLNSYIAQNASILWLNGYQTAKPQFTVMKTSHLEDIQTTKNTIAFIPWGGKKCYELEADDYIWTKLEVAKIEKPHRLSAVTQDARSGSTNVCDLHQQRSQKREGRRAAENQRANVA</sequence>
<gene>
    <name evidence="2" type="ORF">H1S01_19725</name>
</gene>
<dbReference type="EMBL" id="JACVHF010000065">
    <property type="protein sequence ID" value="MBC9786674.1"/>
    <property type="molecule type" value="Genomic_DNA"/>
</dbReference>
<reference evidence="2 3" key="1">
    <citation type="submission" date="2020-07" db="EMBL/GenBank/DDBJ databases">
        <title>Draft whole-genome sequence of Heliobacterium chlorum DSM 3682, type strain.</title>
        <authorList>
            <person name="Kyndt J.A."/>
            <person name="Meyer T.E."/>
            <person name="Imhoff J.F."/>
        </authorList>
    </citation>
    <scope>NUCLEOTIDE SEQUENCE [LARGE SCALE GENOMIC DNA]</scope>
    <source>
        <strain evidence="2 3">DSM 3682</strain>
    </source>
</reference>
<evidence type="ECO:0000256" key="1">
    <source>
        <dbReference type="SAM" id="MobiDB-lite"/>
    </source>
</evidence>
<feature type="compositionally biased region" description="Basic and acidic residues" evidence="1">
    <location>
        <begin position="198"/>
        <end position="207"/>
    </location>
</feature>